<gene>
    <name evidence="2" type="ORF">PHYPA_024821</name>
</gene>
<dbReference type="PaxDb" id="3218-PP1S9_220V6.1"/>
<dbReference type="InParanoid" id="A0A2K1IUD9"/>
<dbReference type="STRING" id="3218.A0A2K1IUD9"/>
<sequence>MVSCVQFESVFLVFGTQSGSLFMYYIGDNSPTFIEELVHSEGGITRIWVNKLGTRIIFEDERHVVYFYNPLKHQIQQISASSGQMEEANWNHWDPHIFSLTKPASNHAYLYTSVTKGVKKLPHSVEQLSLAANVVVSKECPIEQTKAKAMFEDNLSMAYFDKAWIIATMMKDNMIWETLAGMALKHLELQMAMKACEESKNVVNLSRLHHMEDVEDKNLLSAKVLKLLHEYTDAFVIPTHPLEFIIKSQFYIYAYKF</sequence>
<keyword evidence="4" id="KW-1185">Reference proteome</keyword>
<protein>
    <recommendedName>
        <fullName evidence="1">WDR19 WD40 repeat domain-containing protein</fullName>
    </recommendedName>
</protein>
<dbReference type="GO" id="GO:0005929">
    <property type="term" value="C:cilium"/>
    <property type="evidence" value="ECO:0007669"/>
    <property type="project" value="GOC"/>
</dbReference>
<evidence type="ECO:0000313" key="2">
    <source>
        <dbReference type="EMBL" id="PNR32878.1"/>
    </source>
</evidence>
<evidence type="ECO:0000313" key="4">
    <source>
        <dbReference type="Proteomes" id="UP000006727"/>
    </source>
</evidence>
<organism evidence="2">
    <name type="scientific">Physcomitrium patens</name>
    <name type="common">Spreading-leaved earth moss</name>
    <name type="synonym">Physcomitrella patens</name>
    <dbReference type="NCBI Taxonomy" id="3218"/>
    <lineage>
        <taxon>Eukaryota</taxon>
        <taxon>Viridiplantae</taxon>
        <taxon>Streptophyta</taxon>
        <taxon>Embryophyta</taxon>
        <taxon>Bryophyta</taxon>
        <taxon>Bryophytina</taxon>
        <taxon>Bryopsida</taxon>
        <taxon>Funariidae</taxon>
        <taxon>Funariales</taxon>
        <taxon>Funariaceae</taxon>
        <taxon>Physcomitrium</taxon>
    </lineage>
</organism>
<dbReference type="InterPro" id="IPR040379">
    <property type="entry name" value="WDR19/dyf-2"/>
</dbReference>
<dbReference type="Proteomes" id="UP000006727">
    <property type="component" value="Chromosome 20"/>
</dbReference>
<accession>A0A2K1IUD9</accession>
<reference evidence="2 4" key="1">
    <citation type="journal article" date="2008" name="Science">
        <title>The Physcomitrella genome reveals evolutionary insights into the conquest of land by plants.</title>
        <authorList>
            <person name="Rensing S."/>
            <person name="Lang D."/>
            <person name="Zimmer A."/>
            <person name="Terry A."/>
            <person name="Salamov A."/>
            <person name="Shapiro H."/>
            <person name="Nishiyama T."/>
            <person name="Perroud P.-F."/>
            <person name="Lindquist E."/>
            <person name="Kamisugi Y."/>
            <person name="Tanahashi T."/>
            <person name="Sakakibara K."/>
            <person name="Fujita T."/>
            <person name="Oishi K."/>
            <person name="Shin-I T."/>
            <person name="Kuroki Y."/>
            <person name="Toyoda A."/>
            <person name="Suzuki Y."/>
            <person name="Hashimoto A."/>
            <person name="Yamaguchi K."/>
            <person name="Sugano A."/>
            <person name="Kohara Y."/>
            <person name="Fujiyama A."/>
            <person name="Anterola A."/>
            <person name="Aoki S."/>
            <person name="Ashton N."/>
            <person name="Barbazuk W.B."/>
            <person name="Barker E."/>
            <person name="Bennetzen J."/>
            <person name="Bezanilla M."/>
            <person name="Blankenship R."/>
            <person name="Cho S.H."/>
            <person name="Dutcher S."/>
            <person name="Estelle M."/>
            <person name="Fawcett J.A."/>
            <person name="Gundlach H."/>
            <person name="Hanada K."/>
            <person name="Heyl A."/>
            <person name="Hicks K.A."/>
            <person name="Hugh J."/>
            <person name="Lohr M."/>
            <person name="Mayer K."/>
            <person name="Melkozernov A."/>
            <person name="Murata T."/>
            <person name="Nelson D."/>
            <person name="Pils B."/>
            <person name="Prigge M."/>
            <person name="Reiss B."/>
            <person name="Renner T."/>
            <person name="Rombauts S."/>
            <person name="Rushton P."/>
            <person name="Sanderfoot A."/>
            <person name="Schween G."/>
            <person name="Shiu S.-H."/>
            <person name="Stueber K."/>
            <person name="Theodoulou F.L."/>
            <person name="Tu H."/>
            <person name="Van de Peer Y."/>
            <person name="Verrier P.J."/>
            <person name="Waters E."/>
            <person name="Wood A."/>
            <person name="Yang L."/>
            <person name="Cove D."/>
            <person name="Cuming A."/>
            <person name="Hasebe M."/>
            <person name="Lucas S."/>
            <person name="Mishler D.B."/>
            <person name="Reski R."/>
            <person name="Grigoriev I."/>
            <person name="Quatrano R.S."/>
            <person name="Boore J.L."/>
        </authorList>
    </citation>
    <scope>NUCLEOTIDE SEQUENCE [LARGE SCALE GENOMIC DNA]</scope>
    <source>
        <strain evidence="3 4">cv. Gransden 2004</strain>
    </source>
</reference>
<dbReference type="InterPro" id="IPR036322">
    <property type="entry name" value="WD40_repeat_dom_sf"/>
</dbReference>
<evidence type="ECO:0000313" key="3">
    <source>
        <dbReference type="EnsemblPlants" id="Pp3c20_6930V3.1"/>
    </source>
</evidence>
<dbReference type="Gramene" id="Pp3c20_6930V3.1">
    <property type="protein sequence ID" value="Pp3c20_6930V3.1"/>
    <property type="gene ID" value="Pp3c20_6930"/>
</dbReference>
<feature type="domain" description="WDR19 WD40 repeat" evidence="1">
    <location>
        <begin position="2"/>
        <end position="115"/>
    </location>
</feature>
<reference evidence="3" key="3">
    <citation type="submission" date="2020-12" db="UniProtKB">
        <authorList>
            <consortium name="EnsemblPlants"/>
        </authorList>
    </citation>
    <scope>IDENTIFICATION</scope>
</reference>
<dbReference type="InterPro" id="IPR039468">
    <property type="entry name" value="WDR19_WD40_rpt"/>
</dbReference>
<reference evidence="2 4" key="2">
    <citation type="journal article" date="2018" name="Plant J.">
        <title>The Physcomitrella patens chromosome-scale assembly reveals moss genome structure and evolution.</title>
        <authorList>
            <person name="Lang D."/>
            <person name="Ullrich K.K."/>
            <person name="Murat F."/>
            <person name="Fuchs J."/>
            <person name="Jenkins J."/>
            <person name="Haas F.B."/>
            <person name="Piednoel M."/>
            <person name="Gundlach H."/>
            <person name="Van Bel M."/>
            <person name="Meyberg R."/>
            <person name="Vives C."/>
            <person name="Morata J."/>
            <person name="Symeonidi A."/>
            <person name="Hiss M."/>
            <person name="Muchero W."/>
            <person name="Kamisugi Y."/>
            <person name="Saleh O."/>
            <person name="Blanc G."/>
            <person name="Decker E.L."/>
            <person name="van Gessel N."/>
            <person name="Grimwood J."/>
            <person name="Hayes R.D."/>
            <person name="Graham S.W."/>
            <person name="Gunter L.E."/>
            <person name="McDaniel S.F."/>
            <person name="Hoernstein S.N.W."/>
            <person name="Larsson A."/>
            <person name="Li F.W."/>
            <person name="Perroud P.F."/>
            <person name="Phillips J."/>
            <person name="Ranjan P."/>
            <person name="Rokshar D.S."/>
            <person name="Rothfels C.J."/>
            <person name="Schneider L."/>
            <person name="Shu S."/>
            <person name="Stevenson D.W."/>
            <person name="Thummler F."/>
            <person name="Tillich M."/>
            <person name="Villarreal Aguilar J.C."/>
            <person name="Widiez T."/>
            <person name="Wong G.K."/>
            <person name="Wymore A."/>
            <person name="Zhang Y."/>
            <person name="Zimmer A.D."/>
            <person name="Quatrano R.S."/>
            <person name="Mayer K.F.X."/>
            <person name="Goodstein D."/>
            <person name="Casacuberta J.M."/>
            <person name="Vandepoele K."/>
            <person name="Reski R."/>
            <person name="Cuming A.C."/>
            <person name="Tuskan G.A."/>
            <person name="Maumus F."/>
            <person name="Salse J."/>
            <person name="Schmutz J."/>
            <person name="Rensing S.A."/>
        </authorList>
    </citation>
    <scope>NUCLEOTIDE SEQUENCE [LARGE SCALE GENOMIC DNA]</scope>
    <source>
        <strain evidence="3 4">cv. Gransden 2004</strain>
    </source>
</reference>
<dbReference type="Pfam" id="PF15911">
    <property type="entry name" value="Beta-prop_WDR19_2nd"/>
    <property type="match status" value="1"/>
</dbReference>
<dbReference type="PANTHER" id="PTHR14920:SF0">
    <property type="entry name" value="WD REPEAT DOMAIN 19"/>
    <property type="match status" value="1"/>
</dbReference>
<name>A0A2K1IUD9_PHYPA</name>
<dbReference type="PANTHER" id="PTHR14920">
    <property type="entry name" value="OSMOTIC AVOIDANCE ABNORMAL PROTEIN 1/WD REPEAT MEMBRANE PROTEIN"/>
    <property type="match status" value="1"/>
</dbReference>
<evidence type="ECO:0000259" key="1">
    <source>
        <dbReference type="Pfam" id="PF15911"/>
    </source>
</evidence>
<dbReference type="EMBL" id="ABEU02000020">
    <property type="protein sequence ID" value="PNR32878.1"/>
    <property type="molecule type" value="Genomic_DNA"/>
</dbReference>
<dbReference type="AlphaFoldDB" id="A0A2K1IUD9"/>
<dbReference type="SUPFAM" id="SSF50978">
    <property type="entry name" value="WD40 repeat-like"/>
    <property type="match status" value="1"/>
</dbReference>
<dbReference type="EnsemblPlants" id="Pp3c20_6930V3.1">
    <property type="protein sequence ID" value="Pp3c20_6930V3.1"/>
    <property type="gene ID" value="Pp3c20_6930"/>
</dbReference>
<dbReference type="GO" id="GO:0035721">
    <property type="term" value="P:intraciliary retrograde transport"/>
    <property type="evidence" value="ECO:0007669"/>
    <property type="project" value="InterPro"/>
</dbReference>
<proteinExistence type="predicted"/>